<reference evidence="2 3" key="1">
    <citation type="submission" date="2024-02" db="EMBL/GenBank/DDBJ databases">
        <title>Rubritalea halochordaticola NBRC 107102.</title>
        <authorList>
            <person name="Ichikawa N."/>
            <person name="Katano-Makiyama Y."/>
            <person name="Hidaka K."/>
        </authorList>
    </citation>
    <scope>NUCLEOTIDE SEQUENCE [LARGE SCALE GENOMIC DNA]</scope>
    <source>
        <strain evidence="2 3">NBRC 107102</strain>
    </source>
</reference>
<proteinExistence type="predicted"/>
<accession>A0ABP9V0Y1</accession>
<organism evidence="2 3">
    <name type="scientific">Rubritalea halochordaticola</name>
    <dbReference type="NCBI Taxonomy" id="714537"/>
    <lineage>
        <taxon>Bacteria</taxon>
        <taxon>Pseudomonadati</taxon>
        <taxon>Verrucomicrobiota</taxon>
        <taxon>Verrucomicrobiia</taxon>
        <taxon>Verrucomicrobiales</taxon>
        <taxon>Rubritaleaceae</taxon>
        <taxon>Rubritalea</taxon>
    </lineage>
</organism>
<keyword evidence="3" id="KW-1185">Reference proteome</keyword>
<dbReference type="EMBL" id="BAABRL010000008">
    <property type="protein sequence ID" value="GAA5496328.1"/>
    <property type="molecule type" value="Genomic_DNA"/>
</dbReference>
<dbReference type="InterPro" id="IPR014914">
    <property type="entry name" value="RES_dom"/>
</dbReference>
<sequence length="180" mass="20333">MRKRELVGSCDQSVFRFVNPRYSSAKEMFAGKGALYVDGRWLLQGEALASYCSLLPETAFAEALSANRYYGFPDNKSAPLVFVTARVKLKKVIDLSDGSVRSKLRFSLKFVVETDWRRENYAGREAITQAWGWAFARAGVEGILCPSAAHREGMNLIVFPRNLLKSSRLQVTSEVEWPRE</sequence>
<evidence type="ECO:0000313" key="3">
    <source>
        <dbReference type="Proteomes" id="UP001424741"/>
    </source>
</evidence>
<dbReference type="SMART" id="SM00953">
    <property type="entry name" value="RES"/>
    <property type="match status" value="1"/>
</dbReference>
<feature type="domain" description="RES" evidence="1">
    <location>
        <begin position="28"/>
        <end position="170"/>
    </location>
</feature>
<comment type="caution">
    <text evidence="2">The sequence shown here is derived from an EMBL/GenBank/DDBJ whole genome shotgun (WGS) entry which is preliminary data.</text>
</comment>
<evidence type="ECO:0000313" key="2">
    <source>
        <dbReference type="EMBL" id="GAA5496328.1"/>
    </source>
</evidence>
<name>A0ABP9V0Y1_9BACT</name>
<protein>
    <recommendedName>
        <fullName evidence="1">RES domain-containing protein</fullName>
    </recommendedName>
</protein>
<dbReference type="Pfam" id="PF08808">
    <property type="entry name" value="RES"/>
    <property type="match status" value="1"/>
</dbReference>
<dbReference type="RefSeq" id="WP_346189013.1">
    <property type="nucleotide sequence ID" value="NZ_BAABRL010000008.1"/>
</dbReference>
<dbReference type="Proteomes" id="UP001424741">
    <property type="component" value="Unassembled WGS sequence"/>
</dbReference>
<evidence type="ECO:0000259" key="1">
    <source>
        <dbReference type="SMART" id="SM00953"/>
    </source>
</evidence>
<gene>
    <name evidence="2" type="ORF">Rhal01_02511</name>
</gene>